<comment type="subcellular location">
    <subcellularLocation>
        <location evidence="1">Nucleus</location>
    </subcellularLocation>
</comment>
<feature type="region of interest" description="Disordered" evidence="8">
    <location>
        <begin position="1430"/>
        <end position="1497"/>
    </location>
</feature>
<dbReference type="PANTHER" id="PTHR24381:SF393">
    <property type="entry name" value="CHROMATIN-LINKED ADAPTOR FOR MSL PROTEINS, ISOFORM B"/>
    <property type="match status" value="1"/>
</dbReference>
<sequence>MDRLNEIRSEAGSSRDLTLDTSSPPSESYMTANESSSKYFSLSEVDSTFEISPSKDTSNAESDGTLTTDSDLISNLSPIPKKNDLDSYNIGKQIEAANILSGGVNIFDDNENSYDGDELVIDDNVAVDEEKNSEKLNESTALSLEKTVESLESLDESEAIPSKDTEVVLQIDGKNVNAIDIGNGLYLYRKAGQEELAAVQIVDDDQQQPSFKFLKVRENAEGNLEVYEEIEIEVPKEVPIKEGKLVEKTSHVPIKEINKVISEPSINKVTEKVNVTPKNDLSIAKEPGSEPTIDLLTESKSEVNLNGKMMKFNESRKSPVIGTFTPMTFHSTPNKEGIPLTKTMVDQQLHPSRHSDNIKKTIEVHTDISRQKLSETPTKSKDNNTNEIIKTDEQSGLAGNEVEKELETDSKQLLMVSEAYITEDNKEADTFAKTEINCKESVAVKEQTIDQEEPKHDQDQKLEISQTEKYVENISTKDENTSISIQDAQTNELSPNLVSEKHKEDTDLHTKVEEINSVKDIVTEKVLKIDSTLSDEKMIVTDVEMPNTGDSKETTSIKESDKNSQPKEVIEISDEETKQGEDTSLRSSVDESNLVIDDEVITNTTESKVENEKLEENATETSSKIVERNNERLEEKLCVLTKVNETNEVVCDKKLITIIPPHTEKHEIETIEIKDITSDNICTVVLPNEDHRGITSHKYIEINNDKHDAKNVQKTNDHEKLKVNSEPPVDDNKFDSEDVHNSELNDVKQIMKENDIALEIVSTTNLSEEKNVIVPAQEPMNKEKPKVNIVSKLTFKDTKIPHVISNNKQNIHTKPQSDTKKIDAKIELPKKCALPKPNNNNNSAVPFGKWTEANRQEFLNKIKEAKVPSTTNAQQLKQPNDLNRRDILKKIDSQRQTSIVNAKSADYGAISKLNIKKETTVFVNKTQPAQSNIQETKVVTAKIQQPLTKLKPLMPKKLQKDDSANPIPATKKSVQRKEINNQELIDKTIEGIINRAMSGKSSDTASEKSSFEKQKDTKLTMDDIEMKMNELHGISNEERMTHANPQSIANDNTKYSKQEVKVNKSTKIPNLLPFKNKDQPNVKENVAEEPSDEEIIEHEPITGDIDVNKQSLMSLLSSNDKVQEIRKEAIITEKDFDKFARRNSITYENCLTVNFDGKEPHNVIQTVVEKDPPIKKLSRNELMLAESKAKSTNKQQIAMRHSNQLSKIPTNVKTGSDEEAFSKNYQSKVQIAYQTALTAKKHLECPIPIIEDKPVKVVYNMDSDMEFTPGQLNVQGQELSPTKKLTTESDIVVNSASESLDSDIVESNYEVKTDEAKSKSKHQRKQVLTPVEEPEIELIEPSDLGIEVSPKKKRKLEDKGEKISKSLVPKKTYLLNRNIIDEQVSKSQESIKNSVKETENVTNTFSNHTGAISALDNLVKAAELIENQSEHNNTLSSVRSTDSPQTTPVKRGRGRPRKYPLPEPGLDVSKIPSPQKKPRLIDAKPPKSYTDSDESSDGEIIKENWTMGKINENIVCPICSKLFRSENVVFKHVKHCTGPSPNRSESDKRSPRRYRRGDSRDSDRKSLDSESDYTDDEEEKIRRRKSNYKISKSINDNDDVIVIEDTPVKEKAEKLHKSKNPETKIPESKKTVTKAKILHKTNNLICEFCGKTFRQLSYLVNHKLQHKREVRNSESEEQISSRSVFSCEVCKKEFRKLHHLVQHRNIHNPTSMSSRILRKSSSEQHDNKISKNPSIDSKPTDDASAGFRCEPCDKSFRKLHHLVEHRETHDGINKKGSNPQSSNETSNKPAIAYHCDKCKKIFKKLQDYLEHKDQHLETSSEKSDDKSVKSSLSTKDIIHECSLCYMVFPNEHSLNKHTVICLRKKKQSAAKQAAKQTEGQETMDTDELVVSENISQEDESSKENESVEHKEGTPNDIEQECEILELNNKDEEMPEIPLQEDINDKNKLERKNSCKERKSSDKEIIPEKRSSAEPEKSIAAETVTPEIDESETPIKIKKLDVNDVITITDSPILKKKTPVKDKIATTGTKRHKTVNVSLPVVDETTPMESTDEDEIRYMLNPNFKENESTERKLFMKVNAKKRSSLQIERPNSKDLVKRRISLQHPPKIPRLKVKAVEARPINSLAVEKKLKMSVVKPPSSTDSDDSDVKYSFPKTSKEDTQNVEKKVKKSLAAKRKSLGGIAKRKSLGKHKMATPTNKTKKRTTEIEHRCDCGQLFSSAALLSRHTTLAHTPPRIRRRRSPPPPPTRQIEPRTKSKTNVQSKKLKSDLPSNKTPTRKSSANSSEKKTSDVVQIEFVGKKLRSSAHRGVPVPDKMKKMMDKLKK</sequence>
<feature type="compositionally biased region" description="Basic and acidic residues" evidence="8">
    <location>
        <begin position="2312"/>
        <end position="2323"/>
    </location>
</feature>
<name>A0A8J9VR47_9NEOP</name>
<dbReference type="GO" id="GO:0005634">
    <property type="term" value="C:nucleus"/>
    <property type="evidence" value="ECO:0007669"/>
    <property type="project" value="UniProtKB-SubCell"/>
</dbReference>
<feature type="region of interest" description="Disordered" evidence="8">
    <location>
        <begin position="1"/>
        <end position="37"/>
    </location>
</feature>
<feature type="compositionally biased region" description="Basic and acidic residues" evidence="8">
    <location>
        <begin position="1942"/>
        <end position="1978"/>
    </location>
</feature>
<dbReference type="GO" id="GO:0008270">
    <property type="term" value="F:zinc ion binding"/>
    <property type="evidence" value="ECO:0007669"/>
    <property type="project" value="UniProtKB-KW"/>
</dbReference>
<evidence type="ECO:0000256" key="6">
    <source>
        <dbReference type="ARBA" id="ARBA00023242"/>
    </source>
</evidence>
<feature type="compositionally biased region" description="Basic and acidic residues" evidence="8">
    <location>
        <begin position="372"/>
        <end position="393"/>
    </location>
</feature>
<feature type="domain" description="C2H2-type" evidence="9">
    <location>
        <begin position="1747"/>
        <end position="1774"/>
    </location>
</feature>
<keyword evidence="4 7" id="KW-0863">Zinc-finger</keyword>
<feature type="compositionally biased region" description="Polar residues" evidence="8">
    <location>
        <begin position="1775"/>
        <end position="1788"/>
    </location>
</feature>
<dbReference type="OrthoDB" id="8012317at2759"/>
<dbReference type="EMBL" id="OV170225">
    <property type="protein sequence ID" value="CAH0725380.1"/>
    <property type="molecule type" value="Genomic_DNA"/>
</dbReference>
<keyword evidence="5" id="KW-0862">Zinc</keyword>
<feature type="compositionally biased region" description="Basic and acidic residues" evidence="8">
    <location>
        <begin position="550"/>
        <end position="568"/>
    </location>
</feature>
<feature type="region of interest" description="Disordered" evidence="8">
    <location>
        <begin position="2133"/>
        <end position="2206"/>
    </location>
</feature>
<feature type="compositionally biased region" description="Acidic residues" evidence="8">
    <location>
        <begin position="1569"/>
        <end position="1578"/>
    </location>
</feature>
<dbReference type="PROSITE" id="PS00354">
    <property type="entry name" value="HMGI_Y"/>
    <property type="match status" value="1"/>
</dbReference>
<feature type="compositionally biased region" description="Basic and acidic residues" evidence="8">
    <location>
        <begin position="1556"/>
        <end position="1568"/>
    </location>
</feature>
<dbReference type="InterPro" id="IPR013087">
    <property type="entry name" value="Znf_C2H2_type"/>
</dbReference>
<feature type="region of interest" description="Disordered" evidence="8">
    <location>
        <begin position="1872"/>
        <end position="1989"/>
    </location>
</feature>
<keyword evidence="3" id="KW-0677">Repeat</keyword>
<feature type="domain" description="C2H2-type" evidence="9">
    <location>
        <begin position="1514"/>
        <end position="1541"/>
    </location>
</feature>
<feature type="region of interest" description="Disordered" evidence="8">
    <location>
        <begin position="997"/>
        <end position="1017"/>
    </location>
</feature>
<dbReference type="InterPro" id="IPR000637">
    <property type="entry name" value="HMGI/Y_DNA-bd_CS"/>
</dbReference>
<organism evidence="10 11">
    <name type="scientific">Brenthis ino</name>
    <name type="common">lesser marbled fritillary</name>
    <dbReference type="NCBI Taxonomy" id="405034"/>
    <lineage>
        <taxon>Eukaryota</taxon>
        <taxon>Metazoa</taxon>
        <taxon>Ecdysozoa</taxon>
        <taxon>Arthropoda</taxon>
        <taxon>Hexapoda</taxon>
        <taxon>Insecta</taxon>
        <taxon>Pterygota</taxon>
        <taxon>Neoptera</taxon>
        <taxon>Endopterygota</taxon>
        <taxon>Lepidoptera</taxon>
        <taxon>Glossata</taxon>
        <taxon>Ditrysia</taxon>
        <taxon>Papilionoidea</taxon>
        <taxon>Nymphalidae</taxon>
        <taxon>Heliconiinae</taxon>
        <taxon>Argynnini</taxon>
        <taxon>Brenthis</taxon>
    </lineage>
</organism>
<evidence type="ECO:0000256" key="1">
    <source>
        <dbReference type="ARBA" id="ARBA00004123"/>
    </source>
</evidence>
<dbReference type="Pfam" id="PF00096">
    <property type="entry name" value="zf-C2H2"/>
    <property type="match status" value="1"/>
</dbReference>
<evidence type="ECO:0000256" key="8">
    <source>
        <dbReference type="SAM" id="MobiDB-lite"/>
    </source>
</evidence>
<evidence type="ECO:0000259" key="9">
    <source>
        <dbReference type="PROSITE" id="PS50157"/>
    </source>
</evidence>
<dbReference type="PROSITE" id="PS50157">
    <property type="entry name" value="ZINC_FINGER_C2H2_2"/>
    <property type="match status" value="5"/>
</dbReference>
<dbReference type="GO" id="GO:0000977">
    <property type="term" value="F:RNA polymerase II transcription regulatory region sequence-specific DNA binding"/>
    <property type="evidence" value="ECO:0007669"/>
    <property type="project" value="TreeGrafter"/>
</dbReference>
<feature type="compositionally biased region" description="Polar residues" evidence="8">
    <location>
        <begin position="50"/>
        <end position="77"/>
    </location>
</feature>
<feature type="compositionally biased region" description="Basic and acidic residues" evidence="8">
    <location>
        <begin position="1720"/>
        <end position="1729"/>
    </location>
</feature>
<dbReference type="InterPro" id="IPR036236">
    <property type="entry name" value="Znf_C2H2_sf"/>
</dbReference>
<feature type="region of interest" description="Disordered" evidence="8">
    <location>
        <begin position="2223"/>
        <end position="2323"/>
    </location>
</feature>
<gene>
    <name evidence="10" type="ORF">BINO364_LOCUS10968</name>
</gene>
<feature type="domain" description="C2H2-type" evidence="9">
    <location>
        <begin position="1685"/>
        <end position="1712"/>
    </location>
</feature>
<feature type="domain" description="C2H2-type" evidence="9">
    <location>
        <begin position="1644"/>
        <end position="1671"/>
    </location>
</feature>
<reference evidence="10" key="1">
    <citation type="submission" date="2021-12" db="EMBL/GenBank/DDBJ databases">
        <authorList>
            <person name="Martin H S."/>
        </authorList>
    </citation>
    <scope>NUCLEOTIDE SEQUENCE</scope>
</reference>
<feature type="compositionally biased region" description="Polar residues" evidence="8">
    <location>
        <begin position="2268"/>
        <end position="2282"/>
    </location>
</feature>
<evidence type="ECO:0000256" key="3">
    <source>
        <dbReference type="ARBA" id="ARBA00022737"/>
    </source>
</evidence>
<keyword evidence="11" id="KW-1185">Reference proteome</keyword>
<evidence type="ECO:0000313" key="11">
    <source>
        <dbReference type="Proteomes" id="UP000838878"/>
    </source>
</evidence>
<evidence type="ECO:0000313" key="10">
    <source>
        <dbReference type="EMBL" id="CAH0725380.1"/>
    </source>
</evidence>
<dbReference type="Gene3D" id="3.30.160.60">
    <property type="entry name" value="Classic Zinc Finger"/>
    <property type="match status" value="2"/>
</dbReference>
<feature type="compositionally biased region" description="Basic residues" evidence="8">
    <location>
        <begin position="2166"/>
        <end position="2192"/>
    </location>
</feature>
<evidence type="ECO:0000256" key="7">
    <source>
        <dbReference type="PROSITE-ProRule" id="PRU00042"/>
    </source>
</evidence>
<feature type="compositionally biased region" description="Polar residues" evidence="8">
    <location>
        <begin position="11"/>
        <end position="37"/>
    </location>
</feature>
<feature type="region of interest" description="Disordered" evidence="8">
    <location>
        <begin position="50"/>
        <end position="78"/>
    </location>
</feature>
<dbReference type="SMART" id="SM00355">
    <property type="entry name" value="ZnF_C2H2"/>
    <property type="match status" value="7"/>
</dbReference>
<dbReference type="PANTHER" id="PTHR24381">
    <property type="entry name" value="ZINC FINGER PROTEIN"/>
    <property type="match status" value="1"/>
</dbReference>
<keyword evidence="6" id="KW-0539">Nucleus</keyword>
<dbReference type="SUPFAM" id="SSF57667">
    <property type="entry name" value="beta-beta-alpha zinc fingers"/>
    <property type="match status" value="1"/>
</dbReference>
<feature type="region of interest" description="Disordered" evidence="8">
    <location>
        <begin position="1705"/>
        <end position="1742"/>
    </location>
</feature>
<accession>A0A8J9VR47</accession>
<protein>
    <recommendedName>
        <fullName evidence="9">C2H2-type domain-containing protein</fullName>
    </recommendedName>
</protein>
<feature type="region of interest" description="Disordered" evidence="8">
    <location>
        <begin position="1534"/>
        <end position="1581"/>
    </location>
</feature>
<dbReference type="GO" id="GO:0000981">
    <property type="term" value="F:DNA-binding transcription factor activity, RNA polymerase II-specific"/>
    <property type="evidence" value="ECO:0007669"/>
    <property type="project" value="TreeGrafter"/>
</dbReference>
<dbReference type="Proteomes" id="UP000838878">
    <property type="component" value="Chromosome 5"/>
</dbReference>
<evidence type="ECO:0000256" key="2">
    <source>
        <dbReference type="ARBA" id="ARBA00022723"/>
    </source>
</evidence>
<feature type="compositionally biased region" description="Acidic residues" evidence="8">
    <location>
        <begin position="1881"/>
        <end position="1898"/>
    </location>
</feature>
<feature type="compositionally biased region" description="Basic and acidic residues" evidence="8">
    <location>
        <begin position="1899"/>
        <end position="1913"/>
    </location>
</feature>
<feature type="compositionally biased region" description="Basic and acidic residues" evidence="8">
    <location>
        <begin position="1005"/>
        <end position="1017"/>
    </location>
</feature>
<evidence type="ECO:0000256" key="4">
    <source>
        <dbReference type="ARBA" id="ARBA00022771"/>
    </source>
</evidence>
<feature type="compositionally biased region" description="Polar residues" evidence="8">
    <location>
        <begin position="1430"/>
        <end position="1448"/>
    </location>
</feature>
<feature type="domain" description="C2H2-type" evidence="9">
    <location>
        <begin position="1793"/>
        <end position="1820"/>
    </location>
</feature>
<feature type="non-terminal residue" evidence="10">
    <location>
        <position position="2323"/>
    </location>
</feature>
<feature type="compositionally biased region" description="Basic and acidic residues" evidence="8">
    <location>
        <begin position="1764"/>
        <end position="1773"/>
    </location>
</feature>
<feature type="region of interest" description="Disordered" evidence="8">
    <location>
        <begin position="545"/>
        <end position="568"/>
    </location>
</feature>
<evidence type="ECO:0000256" key="5">
    <source>
        <dbReference type="ARBA" id="ARBA00022833"/>
    </source>
</evidence>
<feature type="region of interest" description="Disordered" evidence="8">
    <location>
        <begin position="1764"/>
        <end position="1788"/>
    </location>
</feature>
<keyword evidence="2" id="KW-0479">Metal-binding</keyword>
<proteinExistence type="predicted"/>
<dbReference type="PROSITE" id="PS00028">
    <property type="entry name" value="ZINC_FINGER_C2H2_1"/>
    <property type="match status" value="4"/>
</dbReference>
<feature type="region of interest" description="Disordered" evidence="8">
    <location>
        <begin position="372"/>
        <end position="400"/>
    </location>
</feature>
<feature type="compositionally biased region" description="Basic and acidic residues" evidence="8">
    <location>
        <begin position="2155"/>
        <end position="2165"/>
    </location>
</feature>